<dbReference type="InterPro" id="IPR000210">
    <property type="entry name" value="BTB/POZ_dom"/>
</dbReference>
<feature type="domain" description="BTB" evidence="2">
    <location>
        <begin position="116"/>
        <end position="236"/>
    </location>
</feature>
<dbReference type="KEGG" id="cci:CC1G_00928"/>
<dbReference type="GeneID" id="6007853"/>
<dbReference type="SMART" id="SM00225">
    <property type="entry name" value="BTB"/>
    <property type="match status" value="1"/>
</dbReference>
<evidence type="ECO:0000313" key="3">
    <source>
        <dbReference type="EMBL" id="EAU90544.2"/>
    </source>
</evidence>
<organism evidence="3 4">
    <name type="scientific">Coprinopsis cinerea (strain Okayama-7 / 130 / ATCC MYA-4618 / FGSC 9003)</name>
    <name type="common">Inky cap fungus</name>
    <name type="synonym">Hormographiella aspergillata</name>
    <dbReference type="NCBI Taxonomy" id="240176"/>
    <lineage>
        <taxon>Eukaryota</taxon>
        <taxon>Fungi</taxon>
        <taxon>Dikarya</taxon>
        <taxon>Basidiomycota</taxon>
        <taxon>Agaricomycotina</taxon>
        <taxon>Agaricomycetes</taxon>
        <taxon>Agaricomycetidae</taxon>
        <taxon>Agaricales</taxon>
        <taxon>Agaricineae</taxon>
        <taxon>Psathyrellaceae</taxon>
        <taxon>Coprinopsis</taxon>
    </lineage>
</organism>
<dbReference type="Proteomes" id="UP000001861">
    <property type="component" value="Unassembled WGS sequence"/>
</dbReference>
<dbReference type="STRING" id="240176.A8N953"/>
<evidence type="ECO:0000313" key="4">
    <source>
        <dbReference type="Proteomes" id="UP000001861"/>
    </source>
</evidence>
<dbReference type="Gene3D" id="3.30.710.10">
    <property type="entry name" value="Potassium Channel Kv1.1, Chain A"/>
    <property type="match status" value="1"/>
</dbReference>
<accession>A8N953</accession>
<evidence type="ECO:0000256" key="1">
    <source>
        <dbReference type="SAM" id="MobiDB-lite"/>
    </source>
</evidence>
<proteinExistence type="predicted"/>
<dbReference type="AlphaFoldDB" id="A8N953"/>
<sequence>MVLRITPAASDSTGMDPDNSDPTTPTGTSSISTSSSSMLTPLSSLRAARSNSTLASLVSQKSQIRSHRSMSTLNPPETRFSSLRYGDKDDLGKATICDAETGLRLHRHPSLWLEDGSVICRVEDTLFCVHMSVLARHSICFRDMFAIPQPESNLRDSLVLEGVGMRSGAQRIPVITLFDKAEDVANLIEALYDIGTNFGNNDEKDFRAVAGILRLATKYIIDELREMALNHLSIAWPTTLKAWDLREDLARSYEIDATIPSARLYPHPFEVINLAREVEAPSLLPAAFYDLSRYSFSQIFEPHEDDALYRPPEQPPPPLSPADLQRLCVGKEHTQQMITALIQAMGNGQHIRQSQQHPPHSLSRRTSSSGAVCVSAAACRKDFTELVELATQHYLFDRERGCHDPLYVAEELGQLKSAEISECKACAKSLEGWAAREREKIWKLIPVWFRLDMPVDASAKFH</sequence>
<reference evidence="3 4" key="1">
    <citation type="journal article" date="2010" name="Proc. Natl. Acad. Sci. U.S.A.">
        <title>Insights into evolution of multicellular fungi from the assembled chromosomes of the mushroom Coprinopsis cinerea (Coprinus cinereus).</title>
        <authorList>
            <person name="Stajich J.E."/>
            <person name="Wilke S.K."/>
            <person name="Ahren D."/>
            <person name="Au C.H."/>
            <person name="Birren B.W."/>
            <person name="Borodovsky M."/>
            <person name="Burns C."/>
            <person name="Canback B."/>
            <person name="Casselton L.A."/>
            <person name="Cheng C.K."/>
            <person name="Deng J."/>
            <person name="Dietrich F.S."/>
            <person name="Fargo D.C."/>
            <person name="Farman M.L."/>
            <person name="Gathman A.C."/>
            <person name="Goldberg J."/>
            <person name="Guigo R."/>
            <person name="Hoegger P.J."/>
            <person name="Hooker J.B."/>
            <person name="Huggins A."/>
            <person name="James T.Y."/>
            <person name="Kamada T."/>
            <person name="Kilaru S."/>
            <person name="Kodira C."/>
            <person name="Kues U."/>
            <person name="Kupfer D."/>
            <person name="Kwan H.S."/>
            <person name="Lomsadze A."/>
            <person name="Li W."/>
            <person name="Lilly W.W."/>
            <person name="Ma L.J."/>
            <person name="Mackey A.J."/>
            <person name="Manning G."/>
            <person name="Martin F."/>
            <person name="Muraguchi H."/>
            <person name="Natvig D.O."/>
            <person name="Palmerini H."/>
            <person name="Ramesh M.A."/>
            <person name="Rehmeyer C.J."/>
            <person name="Roe B.A."/>
            <person name="Shenoy N."/>
            <person name="Stanke M."/>
            <person name="Ter-Hovhannisyan V."/>
            <person name="Tunlid A."/>
            <person name="Velagapudi R."/>
            <person name="Vision T.J."/>
            <person name="Zeng Q."/>
            <person name="Zolan M.E."/>
            <person name="Pukkila P.J."/>
        </authorList>
    </citation>
    <scope>NUCLEOTIDE SEQUENCE [LARGE SCALE GENOMIC DNA]</scope>
    <source>
        <strain evidence="4">Okayama-7 / 130 / ATCC MYA-4618 / FGSC 9003</strain>
    </source>
</reference>
<dbReference type="OrthoDB" id="3227959at2759"/>
<dbReference type="VEuPathDB" id="FungiDB:CC1G_00928"/>
<dbReference type="InterPro" id="IPR011333">
    <property type="entry name" value="SKP1/BTB/POZ_sf"/>
</dbReference>
<dbReference type="EMBL" id="AACS02000007">
    <property type="protein sequence ID" value="EAU90544.2"/>
    <property type="molecule type" value="Genomic_DNA"/>
</dbReference>
<feature type="region of interest" description="Disordered" evidence="1">
    <location>
        <begin position="1"/>
        <end position="38"/>
    </location>
</feature>
<dbReference type="OMA" id="MIPLWFR"/>
<dbReference type="HOGENOM" id="CLU_033082_1_1_1"/>
<evidence type="ECO:0000259" key="2">
    <source>
        <dbReference type="SMART" id="SM00225"/>
    </source>
</evidence>
<dbReference type="InParanoid" id="A8N953"/>
<dbReference type="RefSeq" id="XP_001831381.2">
    <property type="nucleotide sequence ID" value="XM_001831329.2"/>
</dbReference>
<keyword evidence="4" id="KW-1185">Reference proteome</keyword>
<protein>
    <recommendedName>
        <fullName evidence="2">BTB domain-containing protein</fullName>
    </recommendedName>
</protein>
<comment type="caution">
    <text evidence="3">The sequence shown here is derived from an EMBL/GenBank/DDBJ whole genome shotgun (WGS) entry which is preliminary data.</text>
</comment>
<dbReference type="SUPFAM" id="SSF54695">
    <property type="entry name" value="POZ domain"/>
    <property type="match status" value="1"/>
</dbReference>
<feature type="region of interest" description="Disordered" evidence="1">
    <location>
        <begin position="58"/>
        <end position="79"/>
    </location>
</feature>
<dbReference type="eggNOG" id="ENOG502SKQA">
    <property type="taxonomic scope" value="Eukaryota"/>
</dbReference>
<name>A8N953_COPC7</name>
<feature type="compositionally biased region" description="Low complexity" evidence="1">
    <location>
        <begin position="20"/>
        <end position="38"/>
    </location>
</feature>
<gene>
    <name evidence="3" type="ORF">CC1G_00928</name>
</gene>